<sequence length="198" mass="21708">MKICVFGASSRELAQGYYDAAYELGAQLARRGHELVFGGGTSGLMGAAARGVVSEGGRLTGVAPRFFDEPGILFEGCTDFVFTETMSERKKAMEDMSDAFVTLPGGIGTFEEFFEALTLKQLGRHAKAMAVLNTLGYYDAMEAMLVRAVEERFFPEDGHALYAVFTDAAALLDYVESYEAEPEDVWKEKILGKYNAEK</sequence>
<evidence type="ECO:0000313" key="4">
    <source>
        <dbReference type="Proteomes" id="UP000824238"/>
    </source>
</evidence>
<evidence type="ECO:0000256" key="1">
    <source>
        <dbReference type="ARBA" id="ARBA00006763"/>
    </source>
</evidence>
<organism evidence="3 4">
    <name type="scientific">Candidatus Scatomorpha intestinigallinarum</name>
    <dbReference type="NCBI Taxonomy" id="2840923"/>
    <lineage>
        <taxon>Bacteria</taxon>
        <taxon>Bacillati</taxon>
        <taxon>Bacillota</taxon>
        <taxon>Clostridia</taxon>
        <taxon>Eubacteriales</taxon>
        <taxon>Candidatus Scatomorpha</taxon>
    </lineage>
</organism>
<comment type="similarity">
    <text evidence="1 2">Belongs to the LOG family.</text>
</comment>
<dbReference type="Gene3D" id="3.40.50.450">
    <property type="match status" value="1"/>
</dbReference>
<dbReference type="PANTHER" id="PTHR31223">
    <property type="entry name" value="LOG FAMILY PROTEIN YJL055W"/>
    <property type="match status" value="1"/>
</dbReference>
<evidence type="ECO:0000256" key="2">
    <source>
        <dbReference type="RuleBase" id="RU363015"/>
    </source>
</evidence>
<proteinExistence type="inferred from homology"/>
<reference evidence="3" key="2">
    <citation type="journal article" date="2021" name="PeerJ">
        <title>Extensive microbial diversity within the chicken gut microbiome revealed by metagenomics and culture.</title>
        <authorList>
            <person name="Gilroy R."/>
            <person name="Ravi A."/>
            <person name="Getino M."/>
            <person name="Pursley I."/>
            <person name="Horton D.L."/>
            <person name="Alikhan N.F."/>
            <person name="Baker D."/>
            <person name="Gharbi K."/>
            <person name="Hall N."/>
            <person name="Watson M."/>
            <person name="Adriaenssens E.M."/>
            <person name="Foster-Nyarko E."/>
            <person name="Jarju S."/>
            <person name="Secka A."/>
            <person name="Antonio M."/>
            <person name="Oren A."/>
            <person name="Chaudhuri R.R."/>
            <person name="La Ragione R."/>
            <person name="Hildebrand F."/>
            <person name="Pallen M.J."/>
        </authorList>
    </citation>
    <scope>NUCLEOTIDE SEQUENCE</scope>
    <source>
        <strain evidence="3">ChiGjej3B3-7149</strain>
    </source>
</reference>
<keyword evidence="2" id="KW-0378">Hydrolase</keyword>
<dbReference type="PANTHER" id="PTHR31223:SF70">
    <property type="entry name" value="LOG FAMILY PROTEIN YJL055W"/>
    <property type="match status" value="1"/>
</dbReference>
<accession>A0A9D1DJS7</accession>
<evidence type="ECO:0000313" key="3">
    <source>
        <dbReference type="EMBL" id="HIR54103.1"/>
    </source>
</evidence>
<dbReference type="SUPFAM" id="SSF102405">
    <property type="entry name" value="MCP/YpsA-like"/>
    <property type="match status" value="1"/>
</dbReference>
<dbReference type="EMBL" id="DVHH01000015">
    <property type="protein sequence ID" value="HIR54103.1"/>
    <property type="molecule type" value="Genomic_DNA"/>
</dbReference>
<comment type="caution">
    <text evidence="3">The sequence shown here is derived from an EMBL/GenBank/DDBJ whole genome shotgun (WGS) entry which is preliminary data.</text>
</comment>
<dbReference type="GO" id="GO:0009691">
    <property type="term" value="P:cytokinin biosynthetic process"/>
    <property type="evidence" value="ECO:0007669"/>
    <property type="project" value="UniProtKB-UniRule"/>
</dbReference>
<dbReference type="AlphaFoldDB" id="A0A9D1DJS7"/>
<dbReference type="Proteomes" id="UP000824238">
    <property type="component" value="Unassembled WGS sequence"/>
</dbReference>
<keyword evidence="2" id="KW-0203">Cytokinin biosynthesis</keyword>
<dbReference type="GO" id="GO:0016799">
    <property type="term" value="F:hydrolase activity, hydrolyzing N-glycosyl compounds"/>
    <property type="evidence" value="ECO:0007669"/>
    <property type="project" value="TreeGrafter"/>
</dbReference>
<reference evidence="3" key="1">
    <citation type="submission" date="2020-10" db="EMBL/GenBank/DDBJ databases">
        <authorList>
            <person name="Gilroy R."/>
        </authorList>
    </citation>
    <scope>NUCLEOTIDE SEQUENCE</scope>
    <source>
        <strain evidence="3">ChiGjej3B3-7149</strain>
    </source>
</reference>
<name>A0A9D1DJS7_9FIRM</name>
<gene>
    <name evidence="3" type="ORF">IAD36_00650</name>
</gene>
<protein>
    <recommendedName>
        <fullName evidence="2">Cytokinin riboside 5'-monophosphate phosphoribohydrolase</fullName>
        <ecNumber evidence="2">3.2.2.n1</ecNumber>
    </recommendedName>
</protein>
<dbReference type="InterPro" id="IPR005269">
    <property type="entry name" value="LOG"/>
</dbReference>
<dbReference type="EC" id="3.2.2.n1" evidence="2"/>
<dbReference type="InterPro" id="IPR031100">
    <property type="entry name" value="LOG_fam"/>
</dbReference>
<dbReference type="Pfam" id="PF03641">
    <property type="entry name" value="Lysine_decarbox"/>
    <property type="match status" value="1"/>
</dbReference>
<dbReference type="NCBIfam" id="TIGR00730">
    <property type="entry name" value="Rossman fold protein, TIGR00730 family"/>
    <property type="match status" value="1"/>
</dbReference>
<dbReference type="GO" id="GO:0005829">
    <property type="term" value="C:cytosol"/>
    <property type="evidence" value="ECO:0007669"/>
    <property type="project" value="TreeGrafter"/>
</dbReference>